<dbReference type="AlphaFoldDB" id="B7PUK7"/>
<name>B7PUK7_IXOSC</name>
<protein>
    <submittedName>
        <fullName evidence="1 2">Phosphoenolpyruvate carboxylase, putative</fullName>
        <ecNumber evidence="1">4.1.1.31</ecNumber>
    </submittedName>
</protein>
<reference evidence="2" key="2">
    <citation type="submission" date="2020-05" db="UniProtKB">
        <authorList>
            <consortium name="EnsemblMetazoa"/>
        </authorList>
    </citation>
    <scope>IDENTIFICATION</scope>
    <source>
        <strain evidence="2">wikel</strain>
    </source>
</reference>
<keyword evidence="1" id="KW-0670">Pyruvate</keyword>
<keyword evidence="3" id="KW-1185">Reference proteome</keyword>
<dbReference type="InterPro" id="IPR015813">
    <property type="entry name" value="Pyrv/PenolPyrv_kinase-like_dom"/>
</dbReference>
<dbReference type="Proteomes" id="UP000001555">
    <property type="component" value="Unassembled WGS sequence"/>
</dbReference>
<evidence type="ECO:0000313" key="3">
    <source>
        <dbReference type="Proteomes" id="UP000001555"/>
    </source>
</evidence>
<sequence>AVKGTFASTFLRLKEHNIDLGKIPNNVFKTQISPTITAHPTEGKRETILDIHRRIYRAIVDLESNRWTPFEREKHIENLRNEIDMLWLTGELRFERPTPAEEINWANRFFKNAIFQAQIDIDEKFRRALVGIKSPEDKIFPSILFHSWVGGDRDGHTKVTAVITNQAIEANKRNAIEALRDKLSSAIKNISI</sequence>
<feature type="non-terminal residue" evidence="1">
    <location>
        <position position="192"/>
    </location>
</feature>
<dbReference type="STRING" id="6945.B7PUK7"/>
<reference evidence="1 3" key="1">
    <citation type="submission" date="2008-03" db="EMBL/GenBank/DDBJ databases">
        <title>Annotation of Ixodes scapularis.</title>
        <authorList>
            <consortium name="Ixodes scapularis Genome Project Consortium"/>
            <person name="Caler E."/>
            <person name="Hannick L.I."/>
            <person name="Bidwell S."/>
            <person name="Joardar V."/>
            <person name="Thiagarajan M."/>
            <person name="Amedeo P."/>
            <person name="Galinsky K.J."/>
            <person name="Schobel S."/>
            <person name="Inman J."/>
            <person name="Hostetler J."/>
            <person name="Miller J."/>
            <person name="Hammond M."/>
            <person name="Megy K."/>
            <person name="Lawson D."/>
            <person name="Kodira C."/>
            <person name="Sutton G."/>
            <person name="Meyer J."/>
            <person name="Hill C.A."/>
            <person name="Birren B."/>
            <person name="Nene V."/>
            <person name="Collins F."/>
            <person name="Alarcon-Chaidez F."/>
            <person name="Wikel S."/>
            <person name="Strausberg R."/>
        </authorList>
    </citation>
    <scope>NUCLEOTIDE SEQUENCE [LARGE SCALE GENOMIC DNA]</scope>
    <source>
        <strain evidence="3">Wikel</strain>
        <strain evidence="1">Wikel colony</strain>
    </source>
</reference>
<dbReference type="GO" id="GO:0008964">
    <property type="term" value="F:phosphoenolpyruvate carboxylase activity"/>
    <property type="evidence" value="ECO:0007669"/>
    <property type="project" value="UniProtKB-EC"/>
</dbReference>
<evidence type="ECO:0000313" key="1">
    <source>
        <dbReference type="EMBL" id="EEC10279.1"/>
    </source>
</evidence>
<dbReference type="EMBL" id="DS793129">
    <property type="protein sequence ID" value="EEC10279.1"/>
    <property type="molecule type" value="Genomic_DNA"/>
</dbReference>
<evidence type="ECO:0000313" key="2">
    <source>
        <dbReference type="EnsemblMetazoa" id="ISCW008211-PA"/>
    </source>
</evidence>
<dbReference type="PANTHER" id="PTHR30523:SF32">
    <property type="entry name" value="PHOSPHOENOLPYRUVATE CARBOXYLASE"/>
    <property type="match status" value="1"/>
</dbReference>
<proteinExistence type="predicted"/>
<feature type="non-terminal residue" evidence="1">
    <location>
        <position position="1"/>
    </location>
</feature>
<keyword evidence="1" id="KW-0456">Lyase</keyword>
<dbReference type="VEuPathDB" id="VectorBase:ISCW008211"/>
<organism>
    <name type="scientific">Ixodes scapularis</name>
    <name type="common">Black-legged tick</name>
    <name type="synonym">Deer tick</name>
    <dbReference type="NCBI Taxonomy" id="6945"/>
    <lineage>
        <taxon>Eukaryota</taxon>
        <taxon>Metazoa</taxon>
        <taxon>Ecdysozoa</taxon>
        <taxon>Arthropoda</taxon>
        <taxon>Chelicerata</taxon>
        <taxon>Arachnida</taxon>
        <taxon>Acari</taxon>
        <taxon>Parasitiformes</taxon>
        <taxon>Ixodida</taxon>
        <taxon>Ixodoidea</taxon>
        <taxon>Ixodidae</taxon>
        <taxon>Ixodinae</taxon>
        <taxon>Ixodes</taxon>
    </lineage>
</organism>
<gene>
    <name evidence="1" type="ORF">IscW_ISCW008211</name>
</gene>
<dbReference type="HOGENOM" id="CLU_1418424_0_0_1"/>
<dbReference type="GO" id="GO:0006099">
    <property type="term" value="P:tricarboxylic acid cycle"/>
    <property type="evidence" value="ECO:0007669"/>
    <property type="project" value="InterPro"/>
</dbReference>
<dbReference type="PaxDb" id="6945-B7PUK7"/>
<dbReference type="Pfam" id="PF00311">
    <property type="entry name" value="PEPcase"/>
    <property type="match status" value="1"/>
</dbReference>
<dbReference type="EC" id="4.1.1.31" evidence="1"/>
<dbReference type="GO" id="GO:0015977">
    <property type="term" value="P:carbon fixation"/>
    <property type="evidence" value="ECO:0007669"/>
    <property type="project" value="InterPro"/>
</dbReference>
<dbReference type="PANTHER" id="PTHR30523">
    <property type="entry name" value="PHOSPHOENOLPYRUVATE CARBOXYLASE"/>
    <property type="match status" value="1"/>
</dbReference>
<dbReference type="SUPFAM" id="SSF51621">
    <property type="entry name" value="Phosphoenolpyruvate/pyruvate domain"/>
    <property type="match status" value="1"/>
</dbReference>
<dbReference type="EMBL" id="ABJB010659247">
    <property type="status" value="NOT_ANNOTATED_CDS"/>
    <property type="molecule type" value="Genomic_DNA"/>
</dbReference>
<dbReference type="InterPro" id="IPR021135">
    <property type="entry name" value="PEP_COase"/>
</dbReference>
<dbReference type="EnsemblMetazoa" id="ISCW008211-RA">
    <property type="protein sequence ID" value="ISCW008211-PA"/>
    <property type="gene ID" value="ISCW008211"/>
</dbReference>
<accession>B7PUK7</accession>
<dbReference type="PRINTS" id="PR00150">
    <property type="entry name" value="PEPCARBXLASE"/>
</dbReference>